<dbReference type="AlphaFoldDB" id="A0A453T385"/>
<dbReference type="EnsemblPlants" id="AET7Gv21207900.3">
    <property type="protein sequence ID" value="AET7Gv21207900.3"/>
    <property type="gene ID" value="AET7Gv21207900"/>
</dbReference>
<name>A0A453T385_AEGTS</name>
<reference evidence="1" key="3">
    <citation type="journal article" date="2017" name="Nature">
        <title>Genome sequence of the progenitor of the wheat D genome Aegilops tauschii.</title>
        <authorList>
            <person name="Luo M.C."/>
            <person name="Gu Y.Q."/>
            <person name="Puiu D."/>
            <person name="Wang H."/>
            <person name="Twardziok S.O."/>
            <person name="Deal K.R."/>
            <person name="Huo N."/>
            <person name="Zhu T."/>
            <person name="Wang L."/>
            <person name="Wang Y."/>
            <person name="McGuire P.E."/>
            <person name="Liu S."/>
            <person name="Long H."/>
            <person name="Ramasamy R.K."/>
            <person name="Rodriguez J.C."/>
            <person name="Van S.L."/>
            <person name="Yuan L."/>
            <person name="Wang Z."/>
            <person name="Xia Z."/>
            <person name="Xiao L."/>
            <person name="Anderson O.D."/>
            <person name="Ouyang S."/>
            <person name="Liang Y."/>
            <person name="Zimin A.V."/>
            <person name="Pertea G."/>
            <person name="Qi P."/>
            <person name="Bennetzen J.L."/>
            <person name="Dai X."/>
            <person name="Dawson M.W."/>
            <person name="Muller H.G."/>
            <person name="Kugler K."/>
            <person name="Rivarola-Duarte L."/>
            <person name="Spannagl M."/>
            <person name="Mayer K.F.X."/>
            <person name="Lu F.H."/>
            <person name="Bevan M.W."/>
            <person name="Leroy P."/>
            <person name="Li P."/>
            <person name="You F.M."/>
            <person name="Sun Q."/>
            <person name="Liu Z."/>
            <person name="Lyons E."/>
            <person name="Wicker T."/>
            <person name="Salzberg S.L."/>
            <person name="Devos K.M."/>
            <person name="Dvorak J."/>
        </authorList>
    </citation>
    <scope>NUCLEOTIDE SEQUENCE [LARGE SCALE GENOMIC DNA]</scope>
    <source>
        <strain evidence="1">cv. AL8/78</strain>
    </source>
</reference>
<reference evidence="1" key="4">
    <citation type="submission" date="2019-03" db="UniProtKB">
        <authorList>
            <consortium name="EnsemblPlants"/>
        </authorList>
    </citation>
    <scope>IDENTIFICATION</scope>
</reference>
<reference evidence="2" key="2">
    <citation type="journal article" date="2017" name="Nat. Plants">
        <title>The Aegilops tauschii genome reveals multiple impacts of transposons.</title>
        <authorList>
            <person name="Zhao G."/>
            <person name="Zou C."/>
            <person name="Li K."/>
            <person name="Wang K."/>
            <person name="Li T."/>
            <person name="Gao L."/>
            <person name="Zhang X."/>
            <person name="Wang H."/>
            <person name="Yang Z."/>
            <person name="Liu X."/>
            <person name="Jiang W."/>
            <person name="Mao L."/>
            <person name="Kong X."/>
            <person name="Jiao Y."/>
            <person name="Jia J."/>
        </authorList>
    </citation>
    <scope>NUCLEOTIDE SEQUENCE [LARGE SCALE GENOMIC DNA]</scope>
    <source>
        <strain evidence="2">cv. AL8/78</strain>
    </source>
</reference>
<evidence type="ECO:0000313" key="2">
    <source>
        <dbReference type="Proteomes" id="UP000015105"/>
    </source>
</evidence>
<evidence type="ECO:0000313" key="1">
    <source>
        <dbReference type="EnsemblPlants" id="AET7Gv21207900.3"/>
    </source>
</evidence>
<organism evidence="1 2">
    <name type="scientific">Aegilops tauschii subsp. strangulata</name>
    <name type="common">Goatgrass</name>
    <dbReference type="NCBI Taxonomy" id="200361"/>
    <lineage>
        <taxon>Eukaryota</taxon>
        <taxon>Viridiplantae</taxon>
        <taxon>Streptophyta</taxon>
        <taxon>Embryophyta</taxon>
        <taxon>Tracheophyta</taxon>
        <taxon>Spermatophyta</taxon>
        <taxon>Magnoliopsida</taxon>
        <taxon>Liliopsida</taxon>
        <taxon>Poales</taxon>
        <taxon>Poaceae</taxon>
        <taxon>BOP clade</taxon>
        <taxon>Pooideae</taxon>
        <taxon>Triticodae</taxon>
        <taxon>Triticeae</taxon>
        <taxon>Triticinae</taxon>
        <taxon>Aegilops</taxon>
    </lineage>
</organism>
<reference evidence="1" key="5">
    <citation type="journal article" date="2021" name="G3 (Bethesda)">
        <title>Aegilops tauschii genome assembly Aet v5.0 features greater sequence contiguity and improved annotation.</title>
        <authorList>
            <person name="Wang L."/>
            <person name="Zhu T."/>
            <person name="Rodriguez J.C."/>
            <person name="Deal K.R."/>
            <person name="Dubcovsky J."/>
            <person name="McGuire P.E."/>
            <person name="Lux T."/>
            <person name="Spannagl M."/>
            <person name="Mayer K.F.X."/>
            <person name="Baldrich P."/>
            <person name="Meyers B.C."/>
            <person name="Huo N."/>
            <person name="Gu Y.Q."/>
            <person name="Zhou H."/>
            <person name="Devos K.M."/>
            <person name="Bennetzen J.L."/>
            <person name="Unver T."/>
            <person name="Budak H."/>
            <person name="Gulick P.J."/>
            <person name="Galiba G."/>
            <person name="Kalapos B."/>
            <person name="Nelson D.R."/>
            <person name="Li P."/>
            <person name="You F.M."/>
            <person name="Luo M.C."/>
            <person name="Dvorak J."/>
        </authorList>
    </citation>
    <scope>NUCLEOTIDE SEQUENCE [LARGE SCALE GENOMIC DNA]</scope>
    <source>
        <strain evidence="1">cv. AL8/78</strain>
    </source>
</reference>
<accession>A0A453T385</accession>
<reference evidence="2" key="1">
    <citation type="journal article" date="2014" name="Science">
        <title>Ancient hybridizations among the ancestral genomes of bread wheat.</title>
        <authorList>
            <consortium name="International Wheat Genome Sequencing Consortium,"/>
            <person name="Marcussen T."/>
            <person name="Sandve S.R."/>
            <person name="Heier L."/>
            <person name="Spannagl M."/>
            <person name="Pfeifer M."/>
            <person name="Jakobsen K.S."/>
            <person name="Wulff B.B."/>
            <person name="Steuernagel B."/>
            <person name="Mayer K.F."/>
            <person name="Olsen O.A."/>
        </authorList>
    </citation>
    <scope>NUCLEOTIDE SEQUENCE [LARGE SCALE GENOMIC DNA]</scope>
    <source>
        <strain evidence="2">cv. AL8/78</strain>
    </source>
</reference>
<keyword evidence="2" id="KW-1185">Reference proteome</keyword>
<sequence>MNLELLCFFALSGTILDLEQLLFLQIISAFNPLANRVYGNCGTRRHPIVKTSATTSSPHCPHDSSNAYQAEVFTIAGKIIHLLCTYTTVNGR</sequence>
<protein>
    <submittedName>
        <fullName evidence="1">Uncharacterized protein</fullName>
    </submittedName>
</protein>
<dbReference type="Gramene" id="AET7Gv21207900.3">
    <property type="protein sequence ID" value="AET7Gv21207900.3"/>
    <property type="gene ID" value="AET7Gv21207900"/>
</dbReference>
<dbReference type="Proteomes" id="UP000015105">
    <property type="component" value="Chromosome 7D"/>
</dbReference>
<proteinExistence type="predicted"/>